<dbReference type="AlphaFoldDB" id="A0A5N6JH91"/>
<accession>A0A5N6JH91</accession>
<dbReference type="EMBL" id="ML732773">
    <property type="protein sequence ID" value="KAB8277213.1"/>
    <property type="molecule type" value="Genomic_DNA"/>
</dbReference>
<sequence length="55" mass="6556">MSLQLLTCNYRDGDTKDVNFRVFPFLNNKTVYSHSRLWSLVKIHAHNWQICCGFH</sequence>
<proteinExistence type="predicted"/>
<keyword evidence="2" id="KW-1185">Reference proteome</keyword>
<protein>
    <submittedName>
        <fullName evidence="1">Uncharacterized protein</fullName>
    </submittedName>
</protein>
<reference evidence="1 2" key="1">
    <citation type="submission" date="2019-04" db="EMBL/GenBank/DDBJ databases">
        <title>Fungal friends and foes A comparative genomics study of 23 Aspergillus species from section Flavi.</title>
        <authorList>
            <consortium name="DOE Joint Genome Institute"/>
            <person name="Kjaerbolling I."/>
            <person name="Vesth T.C."/>
            <person name="Frisvad J.C."/>
            <person name="Nybo J.L."/>
            <person name="Theobald S."/>
            <person name="Kildgaard S."/>
            <person name="Petersen T.I."/>
            <person name="Kuo A."/>
            <person name="Sato A."/>
            <person name="Lyhne E.K."/>
            <person name="Kogle M.E."/>
            <person name="Wiebenga A."/>
            <person name="Kun R.S."/>
            <person name="Lubbers R.J."/>
            <person name="Makela M.R."/>
            <person name="Barry K."/>
            <person name="Chovatia M."/>
            <person name="Clum A."/>
            <person name="Daum C."/>
            <person name="Haridas S."/>
            <person name="He G."/>
            <person name="LaButti K."/>
            <person name="Lipzen A."/>
            <person name="Mondo S."/>
            <person name="Pangilinan J."/>
            <person name="Riley R."/>
            <person name="Salamov A."/>
            <person name="Simmons B.A."/>
            <person name="Magnuson J.K."/>
            <person name="Henrissat B."/>
            <person name="Mortensen U.H."/>
            <person name="Larsen T.O."/>
            <person name="De vries R.P."/>
            <person name="Grigoriev I.V."/>
            <person name="Machida M."/>
            <person name="Baker S.E."/>
            <person name="Andersen M.R."/>
        </authorList>
    </citation>
    <scope>NUCLEOTIDE SEQUENCE [LARGE SCALE GENOMIC DNA]</scope>
    <source>
        <strain evidence="1 2">CBS 117635</strain>
    </source>
</reference>
<evidence type="ECO:0000313" key="2">
    <source>
        <dbReference type="Proteomes" id="UP000326289"/>
    </source>
</evidence>
<dbReference type="Proteomes" id="UP000326289">
    <property type="component" value="Unassembled WGS sequence"/>
</dbReference>
<evidence type="ECO:0000313" key="1">
    <source>
        <dbReference type="EMBL" id="KAB8277213.1"/>
    </source>
</evidence>
<organism evidence="1 2">
    <name type="scientific">Aspergillus minisclerotigenes</name>
    <dbReference type="NCBI Taxonomy" id="656917"/>
    <lineage>
        <taxon>Eukaryota</taxon>
        <taxon>Fungi</taxon>
        <taxon>Dikarya</taxon>
        <taxon>Ascomycota</taxon>
        <taxon>Pezizomycotina</taxon>
        <taxon>Eurotiomycetes</taxon>
        <taxon>Eurotiomycetidae</taxon>
        <taxon>Eurotiales</taxon>
        <taxon>Aspergillaceae</taxon>
        <taxon>Aspergillus</taxon>
        <taxon>Aspergillus subgen. Circumdati</taxon>
    </lineage>
</organism>
<gene>
    <name evidence="1" type="ORF">BDV30DRAFT_7509</name>
</gene>
<name>A0A5N6JH91_9EURO</name>